<name>A0A263BY57_9BACI</name>
<evidence type="ECO:0000313" key="7">
    <source>
        <dbReference type="EMBL" id="OZM58247.1"/>
    </source>
</evidence>
<dbReference type="Pfam" id="PF01370">
    <property type="entry name" value="Epimerase"/>
    <property type="match status" value="1"/>
</dbReference>
<dbReference type="PANTHER" id="PTHR43725">
    <property type="entry name" value="UDP-GLUCOSE 4-EPIMERASE"/>
    <property type="match status" value="1"/>
</dbReference>
<proteinExistence type="inferred from homology"/>
<evidence type="ECO:0000256" key="3">
    <source>
        <dbReference type="ARBA" id="ARBA00018569"/>
    </source>
</evidence>
<dbReference type="EMBL" id="NPIA01000001">
    <property type="protein sequence ID" value="OZM58247.1"/>
    <property type="molecule type" value="Genomic_DNA"/>
</dbReference>
<evidence type="ECO:0000256" key="1">
    <source>
        <dbReference type="ARBA" id="ARBA00004947"/>
    </source>
</evidence>
<keyword evidence="8" id="KW-1185">Reference proteome</keyword>
<evidence type="ECO:0000313" key="8">
    <source>
        <dbReference type="Proteomes" id="UP000217083"/>
    </source>
</evidence>
<evidence type="ECO:0000256" key="2">
    <source>
        <dbReference type="ARBA" id="ARBA00007637"/>
    </source>
</evidence>
<dbReference type="RefSeq" id="WP_094920816.1">
    <property type="nucleotide sequence ID" value="NZ_NPIA01000001.1"/>
</dbReference>
<dbReference type="InterPro" id="IPR036291">
    <property type="entry name" value="NAD(P)-bd_dom_sf"/>
</dbReference>
<evidence type="ECO:0000256" key="5">
    <source>
        <dbReference type="ARBA" id="ARBA00033067"/>
    </source>
</evidence>
<dbReference type="Gene3D" id="3.40.50.720">
    <property type="entry name" value="NAD(P)-binding Rossmann-like Domain"/>
    <property type="match status" value="1"/>
</dbReference>
<evidence type="ECO:0000259" key="6">
    <source>
        <dbReference type="Pfam" id="PF01370"/>
    </source>
</evidence>
<dbReference type="AlphaFoldDB" id="A0A263BY57"/>
<comment type="similarity">
    <text evidence="2">Belongs to the NAD(P)-dependent epimerase/dehydratase family.</text>
</comment>
<dbReference type="Proteomes" id="UP000217083">
    <property type="component" value="Unassembled WGS sequence"/>
</dbReference>
<dbReference type="SUPFAM" id="SSF51735">
    <property type="entry name" value="NAD(P)-binding Rossmann-fold domains"/>
    <property type="match status" value="1"/>
</dbReference>
<sequence length="263" mass="30363">MKALITNVFNNINFELCCRMLEEGNEVIGIDQMNNSEDLSFKEEKYMHIGRNANFHFIDGKSDNFSVYTRKKLRDIDVIFQIPQNDDKTYYKAKENSAQVKLLLKLAKENNARIVYLSSYEVYGSLYGEINEDTGKKPKTPFGLRLFYEEEIVQEQKDIPYVIIRTPVIYGHWVSKKKLVNMKASDVIFVDDAVQAMLLASETKYVNEVFNLTTRSGGISRTYRIDGTKAKELLGFKQTVSLEKGKRILYNAVNSNKKENEDN</sequence>
<organism evidence="7 8">
    <name type="scientific">Lottiidibacillus patelloidae</name>
    <dbReference type="NCBI Taxonomy" id="2670334"/>
    <lineage>
        <taxon>Bacteria</taxon>
        <taxon>Bacillati</taxon>
        <taxon>Bacillota</taxon>
        <taxon>Bacilli</taxon>
        <taxon>Bacillales</taxon>
        <taxon>Bacillaceae</taxon>
        <taxon>Lottiidibacillus</taxon>
    </lineage>
</organism>
<gene>
    <name evidence="7" type="ORF">CIB95_01350</name>
</gene>
<reference evidence="7 8" key="2">
    <citation type="submission" date="2017-09" db="EMBL/GenBank/DDBJ databases">
        <title>Bacillus patelloidae sp. nov., isolated from the intestinal tract of a marine limpet.</title>
        <authorList>
            <person name="Liu R."/>
            <person name="Dong C."/>
            <person name="Shao Z."/>
        </authorList>
    </citation>
    <scope>NUCLEOTIDE SEQUENCE [LARGE SCALE GENOMIC DNA]</scope>
    <source>
        <strain evidence="7 8">SA5d-4</strain>
    </source>
</reference>
<dbReference type="InterPro" id="IPR001509">
    <property type="entry name" value="Epimerase_deHydtase"/>
</dbReference>
<comment type="caution">
    <text evidence="7">The sequence shown here is derived from an EMBL/GenBank/DDBJ whole genome shotgun (WGS) entry which is preliminary data.</text>
</comment>
<reference evidence="8" key="1">
    <citation type="submission" date="2017-08" db="EMBL/GenBank/DDBJ databases">
        <authorList>
            <person name="Huang Z."/>
        </authorList>
    </citation>
    <scope>NUCLEOTIDE SEQUENCE [LARGE SCALE GENOMIC DNA]</scope>
    <source>
        <strain evidence="8">SA5d-4</strain>
    </source>
</reference>
<comment type="pathway">
    <text evidence="1">Carbohydrate metabolism; galactose metabolism.</text>
</comment>
<evidence type="ECO:0000256" key="4">
    <source>
        <dbReference type="ARBA" id="ARBA00031367"/>
    </source>
</evidence>
<feature type="domain" description="NAD-dependent epimerase/dehydratase" evidence="6">
    <location>
        <begin position="16"/>
        <end position="183"/>
    </location>
</feature>
<accession>A0A263BY57</accession>
<protein>
    <recommendedName>
        <fullName evidence="3">UDP-glucose 4-epimerase</fullName>
    </recommendedName>
    <alternativeName>
        <fullName evidence="5">Galactowaldenase</fullName>
    </alternativeName>
    <alternativeName>
        <fullName evidence="4">UDP-galactose 4-epimerase</fullName>
    </alternativeName>
</protein>